<evidence type="ECO:0000256" key="6">
    <source>
        <dbReference type="ARBA" id="ARBA00023134"/>
    </source>
</evidence>
<dbReference type="SUPFAM" id="SSF54980">
    <property type="entry name" value="EF-G C-terminal domain-like"/>
    <property type="match status" value="2"/>
</dbReference>
<dbReference type="CDD" id="cd03699">
    <property type="entry name" value="EF4_II"/>
    <property type="match status" value="1"/>
</dbReference>
<dbReference type="Pfam" id="PF00679">
    <property type="entry name" value="EFG_C"/>
    <property type="match status" value="1"/>
</dbReference>
<dbReference type="PRINTS" id="PR00315">
    <property type="entry name" value="ELONGATNFCT"/>
</dbReference>
<dbReference type="PANTHER" id="PTHR43512">
    <property type="entry name" value="TRANSLATION FACTOR GUF1-RELATED"/>
    <property type="match status" value="1"/>
</dbReference>
<dbReference type="InterPro" id="IPR027417">
    <property type="entry name" value="P-loop_NTPase"/>
</dbReference>
<dbReference type="Gene3D" id="3.40.50.300">
    <property type="entry name" value="P-loop containing nucleotide triphosphate hydrolases"/>
    <property type="match status" value="1"/>
</dbReference>
<dbReference type="InterPro" id="IPR038363">
    <property type="entry name" value="LepA_C_sf"/>
</dbReference>
<dbReference type="GO" id="GO:0005886">
    <property type="term" value="C:plasma membrane"/>
    <property type="evidence" value="ECO:0007669"/>
    <property type="project" value="UniProtKB-SubCell"/>
</dbReference>
<keyword evidence="7 12" id="KW-0472">Membrane</keyword>
<dbReference type="Gene3D" id="3.30.70.2570">
    <property type="entry name" value="Elongation factor 4, C-terminal domain"/>
    <property type="match status" value="1"/>
</dbReference>
<evidence type="ECO:0000256" key="12">
    <source>
        <dbReference type="HAMAP-Rule" id="MF_00071"/>
    </source>
</evidence>
<dbReference type="GO" id="GO:0043022">
    <property type="term" value="F:ribosome binding"/>
    <property type="evidence" value="ECO:0007669"/>
    <property type="project" value="UniProtKB-UniRule"/>
</dbReference>
<dbReference type="CDD" id="cd16260">
    <property type="entry name" value="EF4_III"/>
    <property type="match status" value="1"/>
</dbReference>
<dbReference type="InterPro" id="IPR035654">
    <property type="entry name" value="LepA_IV"/>
</dbReference>
<dbReference type="Pfam" id="PF06421">
    <property type="entry name" value="LepA_C"/>
    <property type="match status" value="1"/>
</dbReference>
<dbReference type="FunFam" id="3.30.70.2570:FF:000001">
    <property type="entry name" value="Translation factor GUF1, mitochondrial"/>
    <property type="match status" value="1"/>
</dbReference>
<dbReference type="AlphaFoldDB" id="A0A1T4ZY99"/>
<evidence type="ECO:0000256" key="4">
    <source>
        <dbReference type="ARBA" id="ARBA00022801"/>
    </source>
</evidence>
<dbReference type="InterPro" id="IPR000640">
    <property type="entry name" value="EFG_V-like"/>
</dbReference>
<protein>
    <recommendedName>
        <fullName evidence="11 12">Elongation factor 4</fullName>
        <shortName evidence="12">EF-4</shortName>
        <ecNumber evidence="11 12">3.6.5.n1</ecNumber>
    </recommendedName>
    <alternativeName>
        <fullName evidence="12">Ribosomal back-translocase LepA</fullName>
    </alternativeName>
</protein>
<dbReference type="GO" id="GO:0005525">
    <property type="term" value="F:GTP binding"/>
    <property type="evidence" value="ECO:0007669"/>
    <property type="project" value="UniProtKB-UniRule"/>
</dbReference>
<dbReference type="NCBIfam" id="TIGR01393">
    <property type="entry name" value="lepA"/>
    <property type="match status" value="1"/>
</dbReference>
<dbReference type="InterPro" id="IPR009000">
    <property type="entry name" value="Transl_B-barrel_sf"/>
</dbReference>
<reference evidence="15" key="1">
    <citation type="submission" date="2017-02" db="EMBL/GenBank/DDBJ databases">
        <authorList>
            <person name="Varghese N."/>
            <person name="Submissions S."/>
        </authorList>
    </citation>
    <scope>NUCLEOTIDE SEQUENCE [LARGE SCALE GENOMIC DNA]</scope>
    <source>
        <strain evidence="15">ATCC 35199</strain>
    </source>
</reference>
<evidence type="ECO:0000256" key="1">
    <source>
        <dbReference type="ARBA" id="ARBA00005454"/>
    </source>
</evidence>
<dbReference type="FunFam" id="3.30.70.870:FF:000004">
    <property type="entry name" value="Translation factor GUF1, mitochondrial"/>
    <property type="match status" value="1"/>
</dbReference>
<dbReference type="InterPro" id="IPR013842">
    <property type="entry name" value="LepA_CTD"/>
</dbReference>
<dbReference type="Pfam" id="PF03144">
    <property type="entry name" value="GTP_EFTU_D2"/>
    <property type="match status" value="1"/>
</dbReference>
<keyword evidence="4 12" id="KW-0378">Hydrolase</keyword>
<dbReference type="EC" id="3.6.5.n1" evidence="11 12"/>
<dbReference type="InterPro" id="IPR004161">
    <property type="entry name" value="EFTu-like_2"/>
</dbReference>
<keyword evidence="15" id="KW-1185">Reference proteome</keyword>
<dbReference type="GO" id="GO:0045727">
    <property type="term" value="P:positive regulation of translation"/>
    <property type="evidence" value="ECO:0007669"/>
    <property type="project" value="UniProtKB-UniRule"/>
</dbReference>
<dbReference type="Gene3D" id="3.30.70.870">
    <property type="entry name" value="Elongation Factor G (Translational Gtpase), domain 3"/>
    <property type="match status" value="1"/>
</dbReference>
<dbReference type="InterPro" id="IPR031157">
    <property type="entry name" value="G_TR_CS"/>
</dbReference>
<name>A0A1T4ZY99_9FIRM</name>
<dbReference type="Gene3D" id="3.30.70.240">
    <property type="match status" value="1"/>
</dbReference>
<dbReference type="NCBIfam" id="TIGR00231">
    <property type="entry name" value="small_GTP"/>
    <property type="match status" value="1"/>
</dbReference>
<dbReference type="Gene3D" id="2.40.30.10">
    <property type="entry name" value="Translation factors"/>
    <property type="match status" value="1"/>
</dbReference>
<dbReference type="InterPro" id="IPR000795">
    <property type="entry name" value="T_Tr_GTP-bd_dom"/>
</dbReference>
<dbReference type="PROSITE" id="PS51722">
    <property type="entry name" value="G_TR_2"/>
    <property type="match status" value="1"/>
</dbReference>
<keyword evidence="6 12" id="KW-0342">GTP-binding</keyword>
<evidence type="ECO:0000256" key="10">
    <source>
        <dbReference type="ARBA" id="ARBA00061052"/>
    </source>
</evidence>
<evidence type="ECO:0000256" key="11">
    <source>
        <dbReference type="ARBA" id="ARBA00066744"/>
    </source>
</evidence>
<dbReference type="GO" id="GO:0003924">
    <property type="term" value="F:GTPase activity"/>
    <property type="evidence" value="ECO:0007669"/>
    <property type="project" value="UniProtKB-UniRule"/>
</dbReference>
<dbReference type="Proteomes" id="UP000243406">
    <property type="component" value="Unassembled WGS sequence"/>
</dbReference>
<dbReference type="HAMAP" id="MF_00071">
    <property type="entry name" value="LepA"/>
    <property type="match status" value="1"/>
</dbReference>
<dbReference type="RefSeq" id="WP_079588502.1">
    <property type="nucleotide sequence ID" value="NZ_CP154629.1"/>
</dbReference>
<comment type="subcellular location">
    <subcellularLocation>
        <location evidence="12">Cell membrane</location>
        <topology evidence="12">Peripheral membrane protein</topology>
        <orientation evidence="12">Cytoplasmic side</orientation>
    </subcellularLocation>
</comment>
<sequence length="600" mass="67439">MDRQSRTRNFSIIAHIDHGKSTLADRLIEDTGLVQSRDMKAQLLDNMDLERERGITIKLQSIRLVYKAKDGEEYFFNLIDTPGHVDFNYEVSRSLAACEGALLIVDAAQGVEAQTLANVYLALDQDLEIVPVINKIDLPSARPEEIKTEIEDIIGLDASEAPLISAKDGTNIDQVLEAIVHKVPAPKGDIDAPLKALIFDSYYDSYKGVISYVRVFEGKVKKGDRIKMMNTKKVFEVTEVGVVSPTHIPVEDLVAGDVGYIAASVKDIRSSRVGDTITLADNPTEHPLPGYKKATPMVYCGIYPAEGEKYENVRDALEKLQVNDAALEFEAETSAALGFGFRCGFLGLLHMEIIQERLEREFDLNMITTAPSVLFRVIKTDGEVLMIQNPTNLPPVQEIDHIEEPIVKANIIVPTDYVGPVMELAQERRGNMLNMEYLDTKRVTLHYEIPLNEVVYDFFDSLKSRTKGYGSLDYEFKEYKEAKLVKLDILINREQVDALSFIVHESTAQTRGRVMCEKLKDEIPKHQFPVPIQAAIGTKVVARETISAYRKDVLAKCYGGDISRKRKLLEKQKEGKKRMRQIGNVEVPQKAFMSVLKLDK</sequence>
<dbReference type="CDD" id="cd01890">
    <property type="entry name" value="LepA"/>
    <property type="match status" value="1"/>
</dbReference>
<keyword evidence="2 12" id="KW-1003">Cell membrane</keyword>
<comment type="similarity">
    <text evidence="10">Belongs to the GTP-binding elongation factor family. LepA subfamily.</text>
</comment>
<comment type="similarity">
    <text evidence="1 12">Belongs to the TRAFAC class translation factor GTPase superfamily. Classic translation factor GTPase family. LepA subfamily.</text>
</comment>
<dbReference type="CDD" id="cd03709">
    <property type="entry name" value="lepA_C"/>
    <property type="match status" value="1"/>
</dbReference>
<evidence type="ECO:0000256" key="5">
    <source>
        <dbReference type="ARBA" id="ARBA00022917"/>
    </source>
</evidence>
<evidence type="ECO:0000259" key="13">
    <source>
        <dbReference type="PROSITE" id="PS51722"/>
    </source>
</evidence>
<dbReference type="SUPFAM" id="SSF50447">
    <property type="entry name" value="Translation proteins"/>
    <property type="match status" value="1"/>
</dbReference>
<evidence type="ECO:0000313" key="14">
    <source>
        <dbReference type="EMBL" id="SKB27565.1"/>
    </source>
</evidence>
<comment type="function">
    <text evidence="9 12">Required for accurate and efficient protein synthesis under certain stress conditions. May act as a fidelity factor of the translation reaction, by catalyzing a one-codon backward translocation of tRNAs on improperly translocated ribosomes. Back-translocation proceeds from a post-translocation (POST) complex to a pre-translocation (PRE) complex, thus giving elongation factor G a second chance to translocate the tRNAs correctly. Binds to ribosomes in a GTP-dependent manner.</text>
</comment>
<comment type="catalytic activity">
    <reaction evidence="8 12">
        <text>GTP + H2O = GDP + phosphate + H(+)</text>
        <dbReference type="Rhea" id="RHEA:19669"/>
        <dbReference type="ChEBI" id="CHEBI:15377"/>
        <dbReference type="ChEBI" id="CHEBI:15378"/>
        <dbReference type="ChEBI" id="CHEBI:37565"/>
        <dbReference type="ChEBI" id="CHEBI:43474"/>
        <dbReference type="ChEBI" id="CHEBI:58189"/>
        <dbReference type="EC" id="3.6.5.n1"/>
    </reaction>
</comment>
<evidence type="ECO:0000256" key="3">
    <source>
        <dbReference type="ARBA" id="ARBA00022741"/>
    </source>
</evidence>
<feature type="binding site" evidence="12">
    <location>
        <begin position="17"/>
        <end position="22"/>
    </location>
    <ligand>
        <name>GTP</name>
        <dbReference type="ChEBI" id="CHEBI:37565"/>
    </ligand>
</feature>
<dbReference type="GO" id="GO:0003746">
    <property type="term" value="F:translation elongation factor activity"/>
    <property type="evidence" value="ECO:0007669"/>
    <property type="project" value="UniProtKB-UniRule"/>
</dbReference>
<dbReference type="InterPro" id="IPR006297">
    <property type="entry name" value="EF-4"/>
</dbReference>
<accession>A0A1T4ZY99</accession>
<gene>
    <name evidence="12" type="primary">lepA</name>
    <name evidence="14" type="ORF">SAMN02745120_0527</name>
</gene>
<feature type="domain" description="Tr-type G" evidence="13">
    <location>
        <begin position="5"/>
        <end position="187"/>
    </location>
</feature>
<proteinExistence type="inferred from homology"/>
<keyword evidence="3 12" id="KW-0547">Nucleotide-binding</keyword>
<feature type="binding site" evidence="12">
    <location>
        <begin position="134"/>
        <end position="137"/>
    </location>
    <ligand>
        <name>GTP</name>
        <dbReference type="ChEBI" id="CHEBI:37565"/>
    </ligand>
</feature>
<dbReference type="FunFam" id="2.40.30.10:FF:000015">
    <property type="entry name" value="Translation factor GUF1, mitochondrial"/>
    <property type="match status" value="1"/>
</dbReference>
<dbReference type="FunFam" id="3.30.70.240:FF:000007">
    <property type="entry name" value="Translation factor GUF1, mitochondrial"/>
    <property type="match status" value="1"/>
</dbReference>
<dbReference type="SMART" id="SM00838">
    <property type="entry name" value="EFG_C"/>
    <property type="match status" value="1"/>
</dbReference>
<dbReference type="OrthoDB" id="9801591at2"/>
<dbReference type="FunFam" id="3.40.50.300:FF:000078">
    <property type="entry name" value="Elongation factor 4"/>
    <property type="match status" value="1"/>
</dbReference>
<keyword evidence="5 12" id="KW-0648">Protein biosynthesis</keyword>
<dbReference type="Pfam" id="PF00009">
    <property type="entry name" value="GTP_EFTU"/>
    <property type="match status" value="1"/>
</dbReference>
<dbReference type="PANTHER" id="PTHR43512:SF4">
    <property type="entry name" value="TRANSLATION FACTOR GUF1 HOMOLOG, CHLOROPLASTIC"/>
    <property type="match status" value="1"/>
</dbReference>
<dbReference type="EMBL" id="FUYN01000001">
    <property type="protein sequence ID" value="SKB27565.1"/>
    <property type="molecule type" value="Genomic_DNA"/>
</dbReference>
<dbReference type="InterPro" id="IPR035647">
    <property type="entry name" value="EFG_III/V"/>
</dbReference>
<evidence type="ECO:0000256" key="9">
    <source>
        <dbReference type="ARBA" id="ARBA00057626"/>
    </source>
</evidence>
<evidence type="ECO:0000256" key="2">
    <source>
        <dbReference type="ARBA" id="ARBA00022475"/>
    </source>
</evidence>
<dbReference type="PROSITE" id="PS00301">
    <property type="entry name" value="G_TR_1"/>
    <property type="match status" value="1"/>
</dbReference>
<organism evidence="14 15">
    <name type="scientific">Acetoanaerobium noterae</name>
    <dbReference type="NCBI Taxonomy" id="745369"/>
    <lineage>
        <taxon>Bacteria</taxon>
        <taxon>Bacillati</taxon>
        <taxon>Bacillota</taxon>
        <taxon>Clostridia</taxon>
        <taxon>Peptostreptococcales</taxon>
        <taxon>Filifactoraceae</taxon>
        <taxon>Acetoanaerobium</taxon>
    </lineage>
</organism>
<dbReference type="SUPFAM" id="SSF52540">
    <property type="entry name" value="P-loop containing nucleoside triphosphate hydrolases"/>
    <property type="match status" value="1"/>
</dbReference>
<dbReference type="InterPro" id="IPR005225">
    <property type="entry name" value="Small_GTP-bd"/>
</dbReference>
<evidence type="ECO:0000256" key="7">
    <source>
        <dbReference type="ARBA" id="ARBA00023136"/>
    </source>
</evidence>
<evidence type="ECO:0000256" key="8">
    <source>
        <dbReference type="ARBA" id="ARBA00050293"/>
    </source>
</evidence>
<evidence type="ECO:0000313" key="15">
    <source>
        <dbReference type="Proteomes" id="UP000243406"/>
    </source>
</evidence>